<sequence length="148" mass="14554">MRIKTAAVLVAGALALFGAGCGGDDAADDPDAPTTAPTPDPADSPDGDADGADDADDSGQAPTAFNEETASGSYECGGQDVTVNSETADLEFTGACGIVVINGDDAEVIIEEAEMIVVNGENASVVYGGDPEVVVNGENASAEAADAD</sequence>
<dbReference type="InterPro" id="IPR021417">
    <property type="entry name" value="DUF3060"/>
</dbReference>
<proteinExistence type="predicted"/>
<reference evidence="3" key="1">
    <citation type="submission" date="2021-02" db="EMBL/GenBank/DDBJ databases">
        <title>Natrosporangium hydrolyticum gen. nov., sp. nov, a haloalkaliphilic actinobacterium from a soda solonchak soil.</title>
        <authorList>
            <person name="Sorokin D.Y."/>
            <person name="Khijniak T.V."/>
            <person name="Zakharycheva A.P."/>
            <person name="Boueva O.V."/>
            <person name="Ariskina E.V."/>
            <person name="Hahnke R.L."/>
            <person name="Bunk B."/>
            <person name="Sproer C."/>
            <person name="Schumann P."/>
            <person name="Evtushenko L.I."/>
            <person name="Kublanov I.V."/>
        </authorList>
    </citation>
    <scope>NUCLEOTIDE SEQUENCE</scope>
    <source>
        <strain evidence="3">DSM 106523</strain>
    </source>
</reference>
<dbReference type="AlphaFoldDB" id="A0A895YMY9"/>
<feature type="chain" id="PRO_5034868344" evidence="2">
    <location>
        <begin position="27"/>
        <end position="148"/>
    </location>
</feature>
<gene>
    <name evidence="3" type="ORF">JQS43_02685</name>
</gene>
<feature type="compositionally biased region" description="Acidic residues" evidence="1">
    <location>
        <begin position="43"/>
        <end position="57"/>
    </location>
</feature>
<evidence type="ECO:0000256" key="2">
    <source>
        <dbReference type="SAM" id="SignalP"/>
    </source>
</evidence>
<dbReference type="KEGG" id="nhy:JQS43_02685"/>
<dbReference type="RefSeq" id="WP_239677470.1">
    <property type="nucleotide sequence ID" value="NZ_CP070499.1"/>
</dbReference>
<dbReference type="PROSITE" id="PS51257">
    <property type="entry name" value="PROKAR_LIPOPROTEIN"/>
    <property type="match status" value="1"/>
</dbReference>
<evidence type="ECO:0000313" key="3">
    <source>
        <dbReference type="EMBL" id="QSB15288.1"/>
    </source>
</evidence>
<organism evidence="3 4">
    <name type="scientific">Natronosporangium hydrolyticum</name>
    <dbReference type="NCBI Taxonomy" id="2811111"/>
    <lineage>
        <taxon>Bacteria</taxon>
        <taxon>Bacillati</taxon>
        <taxon>Actinomycetota</taxon>
        <taxon>Actinomycetes</taxon>
        <taxon>Micromonosporales</taxon>
        <taxon>Micromonosporaceae</taxon>
        <taxon>Natronosporangium</taxon>
    </lineage>
</organism>
<dbReference type="Proteomes" id="UP000662857">
    <property type="component" value="Chromosome"/>
</dbReference>
<feature type="region of interest" description="Disordered" evidence="1">
    <location>
        <begin position="22"/>
        <end position="78"/>
    </location>
</feature>
<evidence type="ECO:0000313" key="4">
    <source>
        <dbReference type="Proteomes" id="UP000662857"/>
    </source>
</evidence>
<dbReference type="Pfam" id="PF11259">
    <property type="entry name" value="DUF3060"/>
    <property type="match status" value="1"/>
</dbReference>
<evidence type="ECO:0000256" key="1">
    <source>
        <dbReference type="SAM" id="MobiDB-lite"/>
    </source>
</evidence>
<feature type="compositionally biased region" description="Polar residues" evidence="1">
    <location>
        <begin position="60"/>
        <end position="72"/>
    </location>
</feature>
<keyword evidence="4" id="KW-1185">Reference proteome</keyword>
<feature type="signal peptide" evidence="2">
    <location>
        <begin position="1"/>
        <end position="26"/>
    </location>
</feature>
<name>A0A895YMY9_9ACTN</name>
<accession>A0A895YMY9</accession>
<keyword evidence="2" id="KW-0732">Signal</keyword>
<protein>
    <submittedName>
        <fullName evidence="3">DUF3060 domain-containing protein</fullName>
    </submittedName>
</protein>
<dbReference type="EMBL" id="CP070499">
    <property type="protein sequence ID" value="QSB15288.1"/>
    <property type="molecule type" value="Genomic_DNA"/>
</dbReference>